<keyword evidence="11" id="KW-1185">Reference proteome</keyword>
<reference evidence="10" key="3">
    <citation type="submission" date="2025-08" db="UniProtKB">
        <authorList>
            <consortium name="Ensembl"/>
        </authorList>
    </citation>
    <scope>IDENTIFICATION</scope>
</reference>
<dbReference type="GeneTree" id="ENSGT00940000167824"/>
<dbReference type="Proteomes" id="UP000008144">
    <property type="component" value="Chromosome 1"/>
</dbReference>
<reference evidence="10" key="4">
    <citation type="submission" date="2025-09" db="UniProtKB">
        <authorList>
            <consortium name="Ensembl"/>
        </authorList>
    </citation>
    <scope>IDENTIFICATION</scope>
</reference>
<keyword evidence="5" id="KW-0378">Hydrolase</keyword>
<dbReference type="PROSITE" id="PS51885">
    <property type="entry name" value="NEPRILYSIN"/>
    <property type="match status" value="1"/>
</dbReference>
<evidence type="ECO:0008006" key="12">
    <source>
        <dbReference type="Google" id="ProtNLM"/>
    </source>
</evidence>
<proteinExistence type="inferred from homology"/>
<accession>F6TGF6</accession>
<evidence type="ECO:0000256" key="5">
    <source>
        <dbReference type="ARBA" id="ARBA00022801"/>
    </source>
</evidence>
<dbReference type="Ensembl" id="ENSCINT00000016148.3">
    <property type="protein sequence ID" value="ENSCINP00000016148.3"/>
    <property type="gene ID" value="ENSCING00000007886.3"/>
</dbReference>
<dbReference type="PRINTS" id="PR00786">
    <property type="entry name" value="NEPRILYSIN"/>
</dbReference>
<dbReference type="Gene3D" id="3.40.390.10">
    <property type="entry name" value="Collagenase (Catalytic Domain)"/>
    <property type="match status" value="1"/>
</dbReference>
<keyword evidence="7" id="KW-0482">Metalloprotease</keyword>
<name>F6TGF6_CIOIN</name>
<feature type="domain" description="Peptidase M13 N-terminal" evidence="9">
    <location>
        <begin position="24"/>
        <end position="410"/>
    </location>
</feature>
<dbReference type="InParanoid" id="F6TGF6"/>
<comment type="similarity">
    <text evidence="2">Belongs to the peptidase M13 family.</text>
</comment>
<feature type="domain" description="Peptidase M13 C-terminal" evidence="8">
    <location>
        <begin position="470"/>
        <end position="678"/>
    </location>
</feature>
<dbReference type="InterPro" id="IPR008753">
    <property type="entry name" value="Peptidase_M13_N"/>
</dbReference>
<reference evidence="10" key="2">
    <citation type="journal article" date="2008" name="Genome Biol.">
        <title>Improved genome assembly and evidence-based global gene model set for the chordate Ciona intestinalis: new insight into intron and operon populations.</title>
        <authorList>
            <person name="Satou Y."/>
            <person name="Mineta K."/>
            <person name="Ogasawara M."/>
            <person name="Sasakura Y."/>
            <person name="Shoguchi E."/>
            <person name="Ueno K."/>
            <person name="Yamada L."/>
            <person name="Matsumoto J."/>
            <person name="Wasserscheid J."/>
            <person name="Dewar K."/>
            <person name="Wiley G.B."/>
            <person name="Macmil S.L."/>
            <person name="Roe B.A."/>
            <person name="Zeller R.W."/>
            <person name="Hastings K.E."/>
            <person name="Lemaire P."/>
            <person name="Lindquist E."/>
            <person name="Endo T."/>
            <person name="Hotta K."/>
            <person name="Inaba K."/>
        </authorList>
    </citation>
    <scope>NUCLEOTIDE SEQUENCE [LARGE SCALE GENOMIC DNA]</scope>
    <source>
        <strain evidence="10">wild type</strain>
    </source>
</reference>
<dbReference type="HOGENOM" id="CLU_006187_8_0_1"/>
<evidence type="ECO:0000313" key="11">
    <source>
        <dbReference type="Proteomes" id="UP000008144"/>
    </source>
</evidence>
<protein>
    <recommendedName>
        <fullName evidence="12">Endothelin-converting enzyme 1</fullName>
    </recommendedName>
</protein>
<reference evidence="11" key="1">
    <citation type="journal article" date="2002" name="Science">
        <title>The draft genome of Ciona intestinalis: insights into chordate and vertebrate origins.</title>
        <authorList>
            <person name="Dehal P."/>
            <person name="Satou Y."/>
            <person name="Campbell R.K."/>
            <person name="Chapman J."/>
            <person name="Degnan B."/>
            <person name="De Tomaso A."/>
            <person name="Davidson B."/>
            <person name="Di Gregorio A."/>
            <person name="Gelpke M."/>
            <person name="Goodstein D.M."/>
            <person name="Harafuji N."/>
            <person name="Hastings K.E."/>
            <person name="Ho I."/>
            <person name="Hotta K."/>
            <person name="Huang W."/>
            <person name="Kawashima T."/>
            <person name="Lemaire P."/>
            <person name="Martinez D."/>
            <person name="Meinertzhagen I.A."/>
            <person name="Necula S."/>
            <person name="Nonaka M."/>
            <person name="Putnam N."/>
            <person name="Rash S."/>
            <person name="Saiga H."/>
            <person name="Satake M."/>
            <person name="Terry A."/>
            <person name="Yamada L."/>
            <person name="Wang H.G."/>
            <person name="Awazu S."/>
            <person name="Azumi K."/>
            <person name="Boore J."/>
            <person name="Branno M."/>
            <person name="Chin-Bow S."/>
            <person name="DeSantis R."/>
            <person name="Doyle S."/>
            <person name="Francino P."/>
            <person name="Keys D.N."/>
            <person name="Haga S."/>
            <person name="Hayashi H."/>
            <person name="Hino K."/>
            <person name="Imai K.S."/>
            <person name="Inaba K."/>
            <person name="Kano S."/>
            <person name="Kobayashi K."/>
            <person name="Kobayashi M."/>
            <person name="Lee B.I."/>
            <person name="Makabe K.W."/>
            <person name="Manohar C."/>
            <person name="Matassi G."/>
            <person name="Medina M."/>
            <person name="Mochizuki Y."/>
            <person name="Mount S."/>
            <person name="Morishita T."/>
            <person name="Miura S."/>
            <person name="Nakayama A."/>
            <person name="Nishizaka S."/>
            <person name="Nomoto H."/>
            <person name="Ohta F."/>
            <person name="Oishi K."/>
            <person name="Rigoutsos I."/>
            <person name="Sano M."/>
            <person name="Sasaki A."/>
            <person name="Sasakura Y."/>
            <person name="Shoguchi E."/>
            <person name="Shin-i T."/>
            <person name="Spagnuolo A."/>
            <person name="Stainier D."/>
            <person name="Suzuki M.M."/>
            <person name="Tassy O."/>
            <person name="Takatori N."/>
            <person name="Tokuoka M."/>
            <person name="Yagi K."/>
            <person name="Yoshizaki F."/>
            <person name="Wada S."/>
            <person name="Zhang C."/>
            <person name="Hyatt P.D."/>
            <person name="Larimer F."/>
            <person name="Detter C."/>
            <person name="Doggett N."/>
            <person name="Glavina T."/>
            <person name="Hawkins T."/>
            <person name="Richardson P."/>
            <person name="Lucas S."/>
            <person name="Kohara Y."/>
            <person name="Levine M."/>
            <person name="Satoh N."/>
            <person name="Rokhsar D.S."/>
        </authorList>
    </citation>
    <scope>NUCLEOTIDE SEQUENCE [LARGE SCALE GENOMIC DNA]</scope>
</reference>
<dbReference type="PANTHER" id="PTHR11733">
    <property type="entry name" value="ZINC METALLOPROTEASE FAMILY M13 NEPRILYSIN-RELATED"/>
    <property type="match status" value="1"/>
</dbReference>
<evidence type="ECO:0000256" key="4">
    <source>
        <dbReference type="ARBA" id="ARBA00022723"/>
    </source>
</evidence>
<dbReference type="GO" id="GO:0005886">
    <property type="term" value="C:plasma membrane"/>
    <property type="evidence" value="ECO:0000318"/>
    <property type="project" value="GO_Central"/>
</dbReference>
<dbReference type="InterPro" id="IPR018497">
    <property type="entry name" value="Peptidase_M13_C"/>
</dbReference>
<evidence type="ECO:0000313" key="10">
    <source>
        <dbReference type="Ensembl" id="ENSCINP00000016148.3"/>
    </source>
</evidence>
<evidence type="ECO:0000256" key="6">
    <source>
        <dbReference type="ARBA" id="ARBA00022833"/>
    </source>
</evidence>
<keyword evidence="4" id="KW-0479">Metal-binding</keyword>
<dbReference type="InterPro" id="IPR000718">
    <property type="entry name" value="Peptidase_M13"/>
</dbReference>
<dbReference type="AlphaFoldDB" id="F6TGF6"/>
<dbReference type="GO" id="GO:0046872">
    <property type="term" value="F:metal ion binding"/>
    <property type="evidence" value="ECO:0007669"/>
    <property type="project" value="UniProtKB-KW"/>
</dbReference>
<organism evidence="10 11">
    <name type="scientific">Ciona intestinalis</name>
    <name type="common">Transparent sea squirt</name>
    <name type="synonym">Ascidia intestinalis</name>
    <dbReference type="NCBI Taxonomy" id="7719"/>
    <lineage>
        <taxon>Eukaryota</taxon>
        <taxon>Metazoa</taxon>
        <taxon>Chordata</taxon>
        <taxon>Tunicata</taxon>
        <taxon>Ascidiacea</taxon>
        <taxon>Phlebobranchia</taxon>
        <taxon>Cionidae</taxon>
        <taxon>Ciona</taxon>
    </lineage>
</organism>
<dbReference type="CDD" id="cd08662">
    <property type="entry name" value="M13"/>
    <property type="match status" value="1"/>
</dbReference>
<dbReference type="OMA" id="QESHCRE"/>
<keyword evidence="3" id="KW-0645">Protease</keyword>
<comment type="cofactor">
    <cofactor evidence="1">
        <name>Zn(2+)</name>
        <dbReference type="ChEBI" id="CHEBI:29105"/>
    </cofactor>
</comment>
<evidence type="ECO:0000256" key="1">
    <source>
        <dbReference type="ARBA" id="ARBA00001947"/>
    </source>
</evidence>
<dbReference type="InterPro" id="IPR042089">
    <property type="entry name" value="Peptidase_M13_dom_2"/>
</dbReference>
<dbReference type="EMBL" id="EAAA01000266">
    <property type="status" value="NOT_ANNOTATED_CDS"/>
    <property type="molecule type" value="Genomic_DNA"/>
</dbReference>
<dbReference type="GO" id="GO:0016485">
    <property type="term" value="P:protein processing"/>
    <property type="evidence" value="ECO:0000318"/>
    <property type="project" value="GO_Central"/>
</dbReference>
<evidence type="ECO:0000259" key="8">
    <source>
        <dbReference type="Pfam" id="PF01431"/>
    </source>
</evidence>
<dbReference type="PANTHER" id="PTHR11733:SF167">
    <property type="entry name" value="FI17812P1-RELATED"/>
    <property type="match status" value="1"/>
</dbReference>
<evidence type="ECO:0000256" key="3">
    <source>
        <dbReference type="ARBA" id="ARBA00022670"/>
    </source>
</evidence>
<dbReference type="Pfam" id="PF01431">
    <property type="entry name" value="Peptidase_M13"/>
    <property type="match status" value="1"/>
</dbReference>
<dbReference type="SUPFAM" id="SSF55486">
    <property type="entry name" value="Metalloproteases ('zincins'), catalytic domain"/>
    <property type="match status" value="1"/>
</dbReference>
<dbReference type="Pfam" id="PF05649">
    <property type="entry name" value="Peptidase_M13_N"/>
    <property type="match status" value="1"/>
</dbReference>
<sequence length="679" mass="78253">VCLTDSCLKASARILAGMDRSVDPCQDFYSYACGGWLSENYIDPSRMEYAVATKIAEKNDRILHELLLRGFRTNNTSQAEEKIKMFYYSCLDLHEIETLGSKPLVDLIVSLGGWAAMGEESRWNLNELIYQNHGVLSNSVFFSISVKIDPFNASQHILIVDQQGSLTLPDRIFYFNGYQVGNRMEGHFKQGMRSILGLILPAQNVEAVVDDVYNFEKRLATIQISVEDMRRRSFAKVSIRRLKTLCPQVEWFRLLQRILTKKQLRLDTEVIVVGPQYFFSNLSRLIHNSSKDTLQNYMMWRVVFSQLSRLSLPFRRAAESLTYSVYGIKQGVIPRWQECLKYAKQQFSTALGIMFAKETFTPAMKKDVRHLASYIKEAFRRNLKSIQWLDRPSKVALSKQLDRISVKIGYRNKYKESPELLDKLYSFEVQPYTFFENYRRSVKAKIDLSAGKLASDVDYTEWQRPYFEANAYFSEQRKHMIFPAGFLQSPFYIKDAPRVVNFGAVGSTIGHELIHGFDDIGKKVNRFNDDGSVKDWWTTQVLVNYSQQADCVTQTYNRYSNVMYKFIGASSEKENIADMAGVKLSYKAYQLWKQSQQKMSSFRDVLPGLSLSNDQVFFVSYAQSWCNKRVGVSQPNLSGAHAPEKYRVIGSLSQFQKFSDVFSCEPGRPMNPVQKCSVW</sequence>
<evidence type="ECO:0000256" key="2">
    <source>
        <dbReference type="ARBA" id="ARBA00007357"/>
    </source>
</evidence>
<dbReference type="Gene3D" id="1.10.1380.10">
    <property type="entry name" value="Neutral endopeptidase , domain2"/>
    <property type="match status" value="1"/>
</dbReference>
<dbReference type="GO" id="GO:0004222">
    <property type="term" value="F:metalloendopeptidase activity"/>
    <property type="evidence" value="ECO:0000318"/>
    <property type="project" value="GO_Central"/>
</dbReference>
<dbReference type="InterPro" id="IPR024079">
    <property type="entry name" value="MetalloPept_cat_dom_sf"/>
</dbReference>
<evidence type="ECO:0000256" key="7">
    <source>
        <dbReference type="ARBA" id="ARBA00023049"/>
    </source>
</evidence>
<evidence type="ECO:0000259" key="9">
    <source>
        <dbReference type="Pfam" id="PF05649"/>
    </source>
</evidence>
<keyword evidence="6" id="KW-0862">Zinc</keyword>